<evidence type="ECO:0000256" key="3">
    <source>
        <dbReference type="SAM" id="MobiDB-lite"/>
    </source>
</evidence>
<evidence type="ECO:0000259" key="4">
    <source>
        <dbReference type="Pfam" id="PF17871"/>
    </source>
</evidence>
<feature type="domain" description="ClpA/ClpB AAA lid" evidence="4">
    <location>
        <begin position="33"/>
        <end position="129"/>
    </location>
</feature>
<feature type="region of interest" description="Disordered" evidence="3">
    <location>
        <begin position="155"/>
        <end position="174"/>
    </location>
</feature>
<dbReference type="GO" id="GO:0016887">
    <property type="term" value="F:ATP hydrolysis activity"/>
    <property type="evidence" value="ECO:0007669"/>
    <property type="project" value="TreeGrafter"/>
</dbReference>
<dbReference type="Gene3D" id="3.40.50.300">
    <property type="entry name" value="P-loop containing nucleotide triphosphate hydrolases"/>
    <property type="match status" value="2"/>
</dbReference>
<keyword evidence="1" id="KW-0547">Nucleotide-binding</keyword>
<dbReference type="InterPro" id="IPR050130">
    <property type="entry name" value="ClpA_ClpB"/>
</dbReference>
<dbReference type="PANTHER" id="PTHR11638">
    <property type="entry name" value="ATP-DEPENDENT CLP PROTEASE"/>
    <property type="match status" value="1"/>
</dbReference>
<name>A0A699YY30_HAELA</name>
<dbReference type="Proteomes" id="UP000485058">
    <property type="component" value="Unassembled WGS sequence"/>
</dbReference>
<protein>
    <recommendedName>
        <fullName evidence="4">ClpA/ClpB AAA lid domain-containing protein</fullName>
    </recommendedName>
</protein>
<dbReference type="GO" id="GO:0005524">
    <property type="term" value="F:ATP binding"/>
    <property type="evidence" value="ECO:0007669"/>
    <property type="project" value="UniProtKB-KW"/>
</dbReference>
<dbReference type="GO" id="GO:0005737">
    <property type="term" value="C:cytoplasm"/>
    <property type="evidence" value="ECO:0007669"/>
    <property type="project" value="TreeGrafter"/>
</dbReference>
<evidence type="ECO:0000313" key="5">
    <source>
        <dbReference type="EMBL" id="GFH15187.1"/>
    </source>
</evidence>
<dbReference type="AlphaFoldDB" id="A0A699YY30"/>
<organism evidence="5 6">
    <name type="scientific">Haematococcus lacustris</name>
    <name type="common">Green alga</name>
    <name type="synonym">Haematococcus pluvialis</name>
    <dbReference type="NCBI Taxonomy" id="44745"/>
    <lineage>
        <taxon>Eukaryota</taxon>
        <taxon>Viridiplantae</taxon>
        <taxon>Chlorophyta</taxon>
        <taxon>core chlorophytes</taxon>
        <taxon>Chlorophyceae</taxon>
        <taxon>CS clade</taxon>
        <taxon>Chlamydomonadales</taxon>
        <taxon>Haematococcaceae</taxon>
        <taxon>Haematococcus</taxon>
    </lineage>
</organism>
<proteinExistence type="predicted"/>
<evidence type="ECO:0000256" key="1">
    <source>
        <dbReference type="ARBA" id="ARBA00022741"/>
    </source>
</evidence>
<feature type="compositionally biased region" description="Low complexity" evidence="3">
    <location>
        <begin position="163"/>
        <end position="174"/>
    </location>
</feature>
<dbReference type="Pfam" id="PF17871">
    <property type="entry name" value="AAA_lid_9"/>
    <property type="match status" value="1"/>
</dbReference>
<evidence type="ECO:0000313" key="6">
    <source>
        <dbReference type="Proteomes" id="UP000485058"/>
    </source>
</evidence>
<evidence type="ECO:0000256" key="2">
    <source>
        <dbReference type="ARBA" id="ARBA00022840"/>
    </source>
</evidence>
<comment type="caution">
    <text evidence="5">The sequence shown here is derived from an EMBL/GenBank/DDBJ whole genome shotgun (WGS) entry which is preliminary data.</text>
</comment>
<dbReference type="SUPFAM" id="SSF52540">
    <property type="entry name" value="P-loop containing nucleoside triphosphate hydrolases"/>
    <property type="match status" value="1"/>
</dbReference>
<dbReference type="InterPro" id="IPR041546">
    <property type="entry name" value="ClpA/ClpB_AAA_lid"/>
</dbReference>
<accession>A0A699YY30</accession>
<sequence length="174" mass="19969">MSCATSPDKYKKFIEKDPALERRFQQVVVEPPSVSDTISILRGLRAKLESHHTVRIADAALIAAVTLSDRYITDRYLPDKALDLVDEASARVRVEISLKPEMLDKLERRITAREAERRLLRRSAHASRTDALALEEVEAELSRLRAERAEMFEKYEEEKSESSELSSIQEEIDR</sequence>
<dbReference type="PANTHER" id="PTHR11638:SF18">
    <property type="entry name" value="HEAT SHOCK PROTEIN 104"/>
    <property type="match status" value="1"/>
</dbReference>
<keyword evidence="2" id="KW-0067">ATP-binding</keyword>
<dbReference type="GO" id="GO:0034605">
    <property type="term" value="P:cellular response to heat"/>
    <property type="evidence" value="ECO:0007669"/>
    <property type="project" value="TreeGrafter"/>
</dbReference>
<keyword evidence="6" id="KW-1185">Reference proteome</keyword>
<reference evidence="5 6" key="1">
    <citation type="submission" date="2020-02" db="EMBL/GenBank/DDBJ databases">
        <title>Draft genome sequence of Haematococcus lacustris strain NIES-144.</title>
        <authorList>
            <person name="Morimoto D."/>
            <person name="Nakagawa S."/>
            <person name="Yoshida T."/>
            <person name="Sawayama S."/>
        </authorList>
    </citation>
    <scope>NUCLEOTIDE SEQUENCE [LARGE SCALE GENOMIC DNA]</scope>
    <source>
        <strain evidence="5 6">NIES-144</strain>
    </source>
</reference>
<gene>
    <name evidence="5" type="ORF">HaLaN_11369</name>
</gene>
<dbReference type="EMBL" id="BLLF01000817">
    <property type="protein sequence ID" value="GFH15187.1"/>
    <property type="molecule type" value="Genomic_DNA"/>
</dbReference>
<dbReference type="InterPro" id="IPR027417">
    <property type="entry name" value="P-loop_NTPase"/>
</dbReference>